<keyword evidence="2" id="KW-1185">Reference proteome</keyword>
<proteinExistence type="predicted"/>
<dbReference type="AlphaFoldDB" id="A0A8J7MWM6"/>
<comment type="caution">
    <text evidence="1">The sequence shown here is derived from an EMBL/GenBank/DDBJ whole genome shotgun (WGS) entry which is preliminary data.</text>
</comment>
<organism evidence="1 2">
    <name type="scientific">Fuscibacter oryzae</name>
    <dbReference type="NCBI Taxonomy" id="2803939"/>
    <lineage>
        <taxon>Bacteria</taxon>
        <taxon>Pseudomonadati</taxon>
        <taxon>Pseudomonadota</taxon>
        <taxon>Alphaproteobacteria</taxon>
        <taxon>Rhodobacterales</taxon>
        <taxon>Paracoccaceae</taxon>
        <taxon>Fuscibacter</taxon>
    </lineage>
</organism>
<protein>
    <submittedName>
        <fullName evidence="1">Uncharacterized protein</fullName>
    </submittedName>
</protein>
<sequence length="78" mass="8566">MDAVSQSICIYRLILDDIDAKVTMRGGGGLTAITQTTDDIFEARIAQEGHEDIRTYQIELSESGAPKILSVKESTKSY</sequence>
<dbReference type="RefSeq" id="WP_202661611.1">
    <property type="nucleotide sequence ID" value="NZ_JAESVP010000006.1"/>
</dbReference>
<name>A0A8J7MWM6_9RHOB</name>
<accession>A0A8J7MWM6</accession>
<evidence type="ECO:0000313" key="1">
    <source>
        <dbReference type="EMBL" id="MBL4929074.1"/>
    </source>
</evidence>
<dbReference type="Proteomes" id="UP000619033">
    <property type="component" value="Unassembled WGS sequence"/>
</dbReference>
<gene>
    <name evidence="1" type="ORF">JI744_13250</name>
</gene>
<reference evidence="1" key="1">
    <citation type="submission" date="2021-01" db="EMBL/GenBank/DDBJ databases">
        <title>Genome seq and assembly of Tabrizicola sp. KVB23.</title>
        <authorList>
            <person name="Chhetri G."/>
        </authorList>
    </citation>
    <scope>NUCLEOTIDE SEQUENCE</scope>
    <source>
        <strain evidence="1">KVB23</strain>
    </source>
</reference>
<dbReference type="EMBL" id="JAESVP010000006">
    <property type="protein sequence ID" value="MBL4929074.1"/>
    <property type="molecule type" value="Genomic_DNA"/>
</dbReference>
<evidence type="ECO:0000313" key="2">
    <source>
        <dbReference type="Proteomes" id="UP000619033"/>
    </source>
</evidence>